<gene>
    <name evidence="19" type="ORF">GDO81_022831</name>
</gene>
<evidence type="ECO:0000256" key="14">
    <source>
        <dbReference type="ARBA" id="ARBA00041250"/>
    </source>
</evidence>
<comment type="function">
    <text evidence="10">Catalyzes the second of the four reactions of the long-chain fatty acids elongation cycle. This endoplasmic reticulum-bound enzymatic process, allows the addition of two carbons to the chain of long- and very long-chain fatty acids/VLCFAs per cycle. This enzyme has a 3-ketoacyl-CoA reductase activity, reducing 3-ketoacyl-CoA to 3-hydroxyacyl-CoA, within each cycle of fatty acid elongation. Thereby, it may participate in the production of VLCFAs of different chain lengths that are involved in multiple biological processes as precursors of membrane lipids and lipid mediators. May also catalyze the transformation of estrone (E1) into estradiol (E2) and play a role in estrogen formation.</text>
</comment>
<evidence type="ECO:0000256" key="9">
    <source>
        <dbReference type="ARBA" id="ARBA00024072"/>
    </source>
</evidence>
<name>A0AAV6ZI01_ENGPU</name>
<comment type="catalytic activity">
    <reaction evidence="15">
        <text>17beta-estradiol + NAD(+) = estrone + NADH + H(+)</text>
        <dbReference type="Rhea" id="RHEA:24612"/>
        <dbReference type="ChEBI" id="CHEBI:15378"/>
        <dbReference type="ChEBI" id="CHEBI:16469"/>
        <dbReference type="ChEBI" id="CHEBI:17263"/>
        <dbReference type="ChEBI" id="CHEBI:57540"/>
        <dbReference type="ChEBI" id="CHEBI:57945"/>
        <dbReference type="EC" id="1.1.1.62"/>
    </reaction>
</comment>
<evidence type="ECO:0000256" key="10">
    <source>
        <dbReference type="ARBA" id="ARBA00037337"/>
    </source>
</evidence>
<keyword evidence="8" id="KW-0496">Mitochondrion</keyword>
<dbReference type="GO" id="GO:0141040">
    <property type="term" value="F:very-long-chain 3-oxoacyl-CoA reductase activity"/>
    <property type="evidence" value="ECO:0007669"/>
    <property type="project" value="UniProtKB-EC"/>
</dbReference>
<keyword evidence="5" id="KW-0444">Lipid biosynthesis</keyword>
<evidence type="ECO:0000256" key="1">
    <source>
        <dbReference type="ARBA" id="ARBA00004173"/>
    </source>
</evidence>
<protein>
    <recommendedName>
        <fullName evidence="14">3-ketoacyl-CoA reductase</fullName>
        <ecNumber evidence="13">1.1.1.330</ecNumber>
        <ecNumber evidence="9">1.1.1.62</ecNumber>
    </recommendedName>
</protein>
<organism evidence="19 20">
    <name type="scientific">Engystomops pustulosus</name>
    <name type="common">Tungara frog</name>
    <name type="synonym">Physalaemus pustulosus</name>
    <dbReference type="NCBI Taxonomy" id="76066"/>
    <lineage>
        <taxon>Eukaryota</taxon>
        <taxon>Metazoa</taxon>
        <taxon>Chordata</taxon>
        <taxon>Craniata</taxon>
        <taxon>Vertebrata</taxon>
        <taxon>Euteleostomi</taxon>
        <taxon>Amphibia</taxon>
        <taxon>Batrachia</taxon>
        <taxon>Anura</taxon>
        <taxon>Neobatrachia</taxon>
        <taxon>Hyloidea</taxon>
        <taxon>Leptodactylidae</taxon>
        <taxon>Leiuperinae</taxon>
        <taxon>Engystomops</taxon>
    </lineage>
</organism>
<dbReference type="EC" id="1.1.1.62" evidence="9"/>
<keyword evidence="3 18" id="KW-0812">Transmembrane</keyword>
<dbReference type="GO" id="GO:0004303">
    <property type="term" value="F:estradiol 17-beta-dehydrogenase [NAD(P)+] activity"/>
    <property type="evidence" value="ECO:0007669"/>
    <property type="project" value="UniProtKB-EC"/>
</dbReference>
<dbReference type="GO" id="GO:0006694">
    <property type="term" value="P:steroid biosynthetic process"/>
    <property type="evidence" value="ECO:0007669"/>
    <property type="project" value="UniProtKB-KW"/>
</dbReference>
<dbReference type="CDD" id="cd05356">
    <property type="entry name" value="17beta-HSD1_like_SDR_c"/>
    <property type="match status" value="1"/>
</dbReference>
<comment type="subcellular location">
    <subcellularLocation>
        <location evidence="2">Endoplasmic reticulum membrane</location>
        <topology evidence="2">Multi-pass membrane protein</topology>
    </subcellularLocation>
    <subcellularLocation>
        <location evidence="1">Mitochondrion</location>
    </subcellularLocation>
</comment>
<evidence type="ECO:0000256" key="5">
    <source>
        <dbReference type="ARBA" id="ARBA00022955"/>
    </source>
</evidence>
<feature type="transmembrane region" description="Helical" evidence="18">
    <location>
        <begin position="179"/>
        <end position="200"/>
    </location>
</feature>
<evidence type="ECO:0000256" key="8">
    <source>
        <dbReference type="ARBA" id="ARBA00023128"/>
    </source>
</evidence>
<evidence type="ECO:0000256" key="3">
    <source>
        <dbReference type="ARBA" id="ARBA00022692"/>
    </source>
</evidence>
<dbReference type="PIRSF" id="PIRSF000126">
    <property type="entry name" value="11-beta-HSD1"/>
    <property type="match status" value="1"/>
</dbReference>
<dbReference type="SUPFAM" id="SSF51735">
    <property type="entry name" value="NAD(P)-binding Rossmann-fold domains"/>
    <property type="match status" value="1"/>
</dbReference>
<keyword evidence="6 18" id="KW-1133">Transmembrane helix</keyword>
<keyword evidence="7" id="KW-0560">Oxidoreductase</keyword>
<evidence type="ECO:0000256" key="2">
    <source>
        <dbReference type="ARBA" id="ARBA00004477"/>
    </source>
</evidence>
<dbReference type="GO" id="GO:0005739">
    <property type="term" value="C:mitochondrion"/>
    <property type="evidence" value="ECO:0007669"/>
    <property type="project" value="UniProtKB-SubCell"/>
</dbReference>
<evidence type="ECO:0000256" key="7">
    <source>
        <dbReference type="ARBA" id="ARBA00023002"/>
    </source>
</evidence>
<dbReference type="EC" id="1.1.1.330" evidence="13"/>
<keyword evidence="18" id="KW-0472">Membrane</keyword>
<dbReference type="PRINTS" id="PR00080">
    <property type="entry name" value="SDRFAMILY"/>
</dbReference>
<comment type="pathway">
    <text evidence="11">Steroid biosynthesis; estrogen biosynthesis.</text>
</comment>
<evidence type="ECO:0000256" key="16">
    <source>
        <dbReference type="ARBA" id="ARBA00048906"/>
    </source>
</evidence>
<evidence type="ECO:0000256" key="17">
    <source>
        <dbReference type="ARBA" id="ARBA00049509"/>
    </source>
</evidence>
<dbReference type="EMBL" id="WNYA01000255">
    <property type="protein sequence ID" value="KAG8549069.1"/>
    <property type="molecule type" value="Genomic_DNA"/>
</dbReference>
<proteinExistence type="inferred from homology"/>
<dbReference type="GO" id="GO:0005789">
    <property type="term" value="C:endoplasmic reticulum membrane"/>
    <property type="evidence" value="ECO:0007669"/>
    <property type="project" value="UniProtKB-SubCell"/>
</dbReference>
<dbReference type="AlphaFoldDB" id="A0AAV6ZI01"/>
<dbReference type="InterPro" id="IPR002347">
    <property type="entry name" value="SDR_fam"/>
</dbReference>
<evidence type="ECO:0000256" key="18">
    <source>
        <dbReference type="SAM" id="Phobius"/>
    </source>
</evidence>
<dbReference type="InterPro" id="IPR052149">
    <property type="entry name" value="17-beta-HSD3-like"/>
</dbReference>
<dbReference type="PANTHER" id="PTHR44889">
    <property type="entry name" value="INACTIVE HYDROXYSTEROID DEHYDROGENASE-LIKE PROTEIN 1"/>
    <property type="match status" value="1"/>
</dbReference>
<comment type="catalytic activity">
    <reaction evidence="17">
        <text>a very-long-chain (3R)-3-hydroxyacyl-CoA + NADP(+) = a very-long-chain 3-oxoacyl-CoA + NADPH + H(+)</text>
        <dbReference type="Rhea" id="RHEA:48680"/>
        <dbReference type="ChEBI" id="CHEBI:15378"/>
        <dbReference type="ChEBI" id="CHEBI:57783"/>
        <dbReference type="ChEBI" id="CHEBI:58349"/>
        <dbReference type="ChEBI" id="CHEBI:85440"/>
        <dbReference type="ChEBI" id="CHEBI:90725"/>
        <dbReference type="EC" id="1.1.1.330"/>
    </reaction>
</comment>
<keyword evidence="4" id="KW-0521">NADP</keyword>
<dbReference type="PROSITE" id="PS00061">
    <property type="entry name" value="ADH_SHORT"/>
    <property type="match status" value="1"/>
</dbReference>
<dbReference type="Pfam" id="PF00106">
    <property type="entry name" value="adh_short"/>
    <property type="match status" value="1"/>
</dbReference>
<evidence type="ECO:0000256" key="15">
    <source>
        <dbReference type="ARBA" id="ARBA00048022"/>
    </source>
</evidence>
<comment type="similarity">
    <text evidence="12">Belongs to the short-chain dehydrogenases/reductases (SDR) family. 17-beta-HSD 3 subfamily.</text>
</comment>
<evidence type="ECO:0000256" key="12">
    <source>
        <dbReference type="ARBA" id="ARBA00038261"/>
    </source>
</evidence>
<evidence type="ECO:0000256" key="11">
    <source>
        <dbReference type="ARBA" id="ARBA00037929"/>
    </source>
</evidence>
<dbReference type="Proteomes" id="UP000824782">
    <property type="component" value="Unassembled WGS sequence"/>
</dbReference>
<reference evidence="19" key="1">
    <citation type="thesis" date="2020" institute="ProQuest LLC" country="789 East Eisenhower Parkway, Ann Arbor, MI, USA">
        <title>Comparative Genomics and Chromosome Evolution.</title>
        <authorList>
            <person name="Mudd A.B."/>
        </authorList>
    </citation>
    <scope>NUCLEOTIDE SEQUENCE</scope>
    <source>
        <strain evidence="19">237g6f4</strain>
        <tissue evidence="19">Blood</tissue>
    </source>
</reference>
<dbReference type="Gene3D" id="3.40.50.720">
    <property type="entry name" value="NAD(P)-binding Rossmann-like Domain"/>
    <property type="match status" value="1"/>
</dbReference>
<dbReference type="FunFam" id="3.40.50.720:FF:000137">
    <property type="entry name" value="Hydroxysteroid (17-beta) dehydrogenase 3"/>
    <property type="match status" value="1"/>
</dbReference>
<comment type="catalytic activity">
    <reaction evidence="16">
        <text>17beta-estradiol + NADP(+) = estrone + NADPH + H(+)</text>
        <dbReference type="Rhea" id="RHEA:24616"/>
        <dbReference type="ChEBI" id="CHEBI:15378"/>
        <dbReference type="ChEBI" id="CHEBI:16469"/>
        <dbReference type="ChEBI" id="CHEBI:17263"/>
        <dbReference type="ChEBI" id="CHEBI:57783"/>
        <dbReference type="ChEBI" id="CHEBI:58349"/>
        <dbReference type="EC" id="1.1.1.62"/>
    </reaction>
</comment>
<feature type="transmembrane region" description="Helical" evidence="18">
    <location>
        <begin position="152"/>
        <end position="172"/>
    </location>
</feature>
<keyword evidence="5" id="KW-0443">Lipid metabolism</keyword>
<keyword evidence="5" id="KW-0752">Steroid biosynthesis</keyword>
<evidence type="ECO:0000256" key="4">
    <source>
        <dbReference type="ARBA" id="ARBA00022857"/>
    </source>
</evidence>
<dbReference type="InterPro" id="IPR036291">
    <property type="entry name" value="NAD(P)-bd_dom_sf"/>
</dbReference>
<accession>A0AAV6ZI01</accession>
<feature type="transmembrane region" description="Helical" evidence="18">
    <location>
        <begin position="220"/>
        <end position="242"/>
    </location>
</feature>
<dbReference type="PRINTS" id="PR00081">
    <property type="entry name" value="GDHRDH"/>
</dbReference>
<dbReference type="PANTHER" id="PTHR44889:SF1">
    <property type="entry name" value="INACTIVE HYDROXYSTEROID DEHYDROGENASE-LIKE PROTEIN 1"/>
    <property type="match status" value="1"/>
</dbReference>
<dbReference type="InterPro" id="IPR020904">
    <property type="entry name" value="Sc_DH/Rdtase_CS"/>
</dbReference>
<comment type="caution">
    <text evidence="19">The sequence shown here is derived from an EMBL/GenBank/DDBJ whole genome shotgun (WGS) entry which is preliminary data.</text>
</comment>
<evidence type="ECO:0000256" key="13">
    <source>
        <dbReference type="ARBA" id="ARBA00039105"/>
    </source>
</evidence>
<evidence type="ECO:0000313" key="20">
    <source>
        <dbReference type="Proteomes" id="UP000824782"/>
    </source>
</evidence>
<keyword evidence="20" id="KW-1185">Reference proteome</keyword>
<evidence type="ECO:0000256" key="6">
    <source>
        <dbReference type="ARBA" id="ARBA00022989"/>
    </source>
</evidence>
<sequence length="311" mass="34328">MKILAIVGATYTMWKGLSLLHGCYNFIKHQIVPCLLSNRSKILQYGEWAVVTGGSDGIGKAYAEELASLGVNIILLGRCSEKLQTVSKSISATYGVKTRFIVADLNRVPEVFQSIKEALKDVDVGILVNNAGVLNEYPACLLEVSEEKSLEIINVNIAAAVMMVYVVLPGMVQRKRGAIINVSSGACYIPVPLIAVYAASKAFLDSFTKALQFEYASSGIFIQSLTPLFVVTKMVNFAEYFTKKSLLVPSAKEYAHSAVRTIGVSRRTAGHWSHIIQLAIGSWMPETLWISLFAHIFNKLRAEYLLRKKHY</sequence>
<evidence type="ECO:0000313" key="19">
    <source>
        <dbReference type="EMBL" id="KAG8549069.1"/>
    </source>
</evidence>